<evidence type="ECO:0000256" key="2">
    <source>
        <dbReference type="ARBA" id="ARBA00007533"/>
    </source>
</evidence>
<evidence type="ECO:0000313" key="16">
    <source>
        <dbReference type="Proteomes" id="UP000886725"/>
    </source>
</evidence>
<feature type="binding site" evidence="11">
    <location>
        <position position="242"/>
    </location>
    <ligand>
        <name>ATP</name>
        <dbReference type="ChEBI" id="CHEBI:30616"/>
    </ligand>
</feature>
<feature type="binding site" evidence="11">
    <location>
        <position position="463"/>
    </location>
    <ligand>
        <name>L-glutamine</name>
        <dbReference type="ChEBI" id="CHEBI:58359"/>
    </ligand>
</feature>
<dbReference type="Proteomes" id="UP000886725">
    <property type="component" value="Unassembled WGS sequence"/>
</dbReference>
<feature type="active site" description="Nucleophile; for glutamine hydrolysis" evidence="11">
    <location>
        <position position="382"/>
    </location>
</feature>
<feature type="binding site" evidence="11">
    <location>
        <position position="141"/>
    </location>
    <ligand>
        <name>Mg(2+)</name>
        <dbReference type="ChEBI" id="CHEBI:18420"/>
    </ligand>
</feature>
<dbReference type="InterPro" id="IPR017926">
    <property type="entry name" value="GATASE"/>
</dbReference>
<comment type="caution">
    <text evidence="15">The sequence shown here is derived from an EMBL/GenBank/DDBJ whole genome shotgun (WGS) entry which is preliminary data.</text>
</comment>
<evidence type="ECO:0000259" key="13">
    <source>
        <dbReference type="Pfam" id="PF00117"/>
    </source>
</evidence>
<feature type="binding site" evidence="11">
    <location>
        <position position="54"/>
    </location>
    <ligand>
        <name>L-glutamine</name>
        <dbReference type="ChEBI" id="CHEBI:58359"/>
    </ligand>
</feature>
<dbReference type="NCBIfam" id="TIGR00337">
    <property type="entry name" value="PyrG"/>
    <property type="match status" value="1"/>
</dbReference>
<feature type="binding site" evidence="11">
    <location>
        <position position="13"/>
    </location>
    <ligand>
        <name>UTP</name>
        <dbReference type="ChEBI" id="CHEBI:46398"/>
    </ligand>
</feature>
<feature type="binding site" evidence="11">
    <location>
        <position position="13"/>
    </location>
    <ligand>
        <name>CTP</name>
        <dbReference type="ChEBI" id="CHEBI:37563"/>
        <note>allosteric inhibitor</note>
    </ligand>
</feature>
<dbReference type="GO" id="GO:0042802">
    <property type="term" value="F:identical protein binding"/>
    <property type="evidence" value="ECO:0007669"/>
    <property type="project" value="TreeGrafter"/>
</dbReference>
<protein>
    <recommendedName>
        <fullName evidence="11">CTP synthase</fullName>
        <ecNumber evidence="11">6.3.4.2</ecNumber>
    </recommendedName>
    <alternativeName>
        <fullName evidence="11">Cytidine 5'-triphosphate synthase</fullName>
    </alternativeName>
    <alternativeName>
        <fullName evidence="11">Cytidine triphosphate synthetase</fullName>
        <shortName evidence="11">CTP synthetase</shortName>
        <shortName evidence="11">CTPS</shortName>
    </alternativeName>
    <alternativeName>
        <fullName evidence="11">UTP--ammonia ligase</fullName>
    </alternativeName>
</protein>
<dbReference type="Gene3D" id="3.40.50.880">
    <property type="match status" value="1"/>
</dbReference>
<evidence type="ECO:0000256" key="1">
    <source>
        <dbReference type="ARBA" id="ARBA00005171"/>
    </source>
</evidence>
<evidence type="ECO:0000256" key="5">
    <source>
        <dbReference type="ARBA" id="ARBA00022741"/>
    </source>
</evidence>
<dbReference type="PANTHER" id="PTHR11550:SF0">
    <property type="entry name" value="CTP SYNTHASE-RELATED"/>
    <property type="match status" value="1"/>
</dbReference>
<evidence type="ECO:0000256" key="4">
    <source>
        <dbReference type="ARBA" id="ARBA00022723"/>
    </source>
</evidence>
<comment type="pathway">
    <text evidence="1 11">Pyrimidine metabolism; CTP biosynthesis via de novo pathway; CTP from UDP: step 2/2.</text>
</comment>
<evidence type="ECO:0000256" key="12">
    <source>
        <dbReference type="SAM" id="Phobius"/>
    </source>
</evidence>
<reference evidence="15" key="1">
    <citation type="submission" date="2020-10" db="EMBL/GenBank/DDBJ databases">
        <authorList>
            <person name="Gilroy R."/>
        </authorList>
    </citation>
    <scope>NUCLEOTIDE SEQUENCE</scope>
    <source>
        <strain evidence="15">CHK165-10780</strain>
    </source>
</reference>
<keyword evidence="8 11" id="KW-0315">Glutamine amidotransferase</keyword>
<dbReference type="Pfam" id="PF00117">
    <property type="entry name" value="GATase"/>
    <property type="match status" value="1"/>
</dbReference>
<dbReference type="SUPFAM" id="SSF52317">
    <property type="entry name" value="Class I glutamine amidotransferase-like"/>
    <property type="match status" value="1"/>
</dbReference>
<dbReference type="InterPro" id="IPR004468">
    <property type="entry name" value="CTP_synthase"/>
</dbReference>
<comment type="catalytic activity">
    <reaction evidence="11">
        <text>UTP + NH4(+) + ATP = CTP + ADP + phosphate + 2 H(+)</text>
        <dbReference type="Rhea" id="RHEA:16597"/>
        <dbReference type="ChEBI" id="CHEBI:15378"/>
        <dbReference type="ChEBI" id="CHEBI:28938"/>
        <dbReference type="ChEBI" id="CHEBI:30616"/>
        <dbReference type="ChEBI" id="CHEBI:37563"/>
        <dbReference type="ChEBI" id="CHEBI:43474"/>
        <dbReference type="ChEBI" id="CHEBI:46398"/>
        <dbReference type="ChEBI" id="CHEBI:456216"/>
    </reaction>
</comment>
<evidence type="ECO:0000256" key="9">
    <source>
        <dbReference type="ARBA" id="ARBA00022975"/>
    </source>
</evidence>
<keyword evidence="4 11" id="KW-0479">Metal-binding</keyword>
<dbReference type="GO" id="GO:0044210">
    <property type="term" value="P:'de novo' CTP biosynthetic process"/>
    <property type="evidence" value="ECO:0007669"/>
    <property type="project" value="UniProtKB-UniRule"/>
</dbReference>
<feature type="transmembrane region" description="Helical" evidence="12">
    <location>
        <begin position="6"/>
        <end position="28"/>
    </location>
</feature>
<dbReference type="GO" id="GO:0019856">
    <property type="term" value="P:pyrimidine nucleobase biosynthetic process"/>
    <property type="evidence" value="ECO:0007669"/>
    <property type="project" value="TreeGrafter"/>
</dbReference>
<dbReference type="EMBL" id="DVFU01000101">
    <property type="protein sequence ID" value="HIQ65126.1"/>
    <property type="molecule type" value="Genomic_DNA"/>
</dbReference>
<dbReference type="Pfam" id="PF06418">
    <property type="entry name" value="CTP_synth_N"/>
    <property type="match status" value="1"/>
</dbReference>
<feature type="active site" evidence="11">
    <location>
        <position position="510"/>
    </location>
</feature>
<dbReference type="EC" id="6.3.4.2" evidence="11"/>
<feature type="binding site" evidence="11">
    <location>
        <position position="224"/>
    </location>
    <ligand>
        <name>CTP</name>
        <dbReference type="ChEBI" id="CHEBI:37563"/>
        <note>allosteric inhibitor</note>
    </ligand>
</feature>
<feature type="binding site" evidence="11">
    <location>
        <begin position="188"/>
        <end position="193"/>
    </location>
    <ligand>
        <name>UTP</name>
        <dbReference type="ChEBI" id="CHEBI:46398"/>
    </ligand>
</feature>
<dbReference type="SUPFAM" id="SSF52540">
    <property type="entry name" value="P-loop containing nucleoside triphosphate hydrolases"/>
    <property type="match status" value="1"/>
</dbReference>
<feature type="binding site" evidence="11">
    <location>
        <begin position="148"/>
        <end position="150"/>
    </location>
    <ligand>
        <name>CTP</name>
        <dbReference type="ChEBI" id="CHEBI:37563"/>
        <note>allosteric inhibitor</note>
    </ligand>
</feature>
<comment type="caution">
    <text evidence="11">Lacks conserved residue(s) required for the propagation of feature annotation.</text>
</comment>
<feature type="region of interest" description="Amidoligase domain" evidence="11">
    <location>
        <begin position="1"/>
        <end position="267"/>
    </location>
</feature>
<feature type="binding site" evidence="11">
    <location>
        <begin position="383"/>
        <end position="386"/>
    </location>
    <ligand>
        <name>L-glutamine</name>
        <dbReference type="ChEBI" id="CHEBI:58359"/>
    </ligand>
</feature>
<feature type="binding site" evidence="11">
    <location>
        <position position="71"/>
    </location>
    <ligand>
        <name>ATP</name>
        <dbReference type="ChEBI" id="CHEBI:30616"/>
    </ligand>
</feature>
<dbReference type="GO" id="GO:0005524">
    <property type="term" value="F:ATP binding"/>
    <property type="evidence" value="ECO:0007669"/>
    <property type="project" value="UniProtKB-KW"/>
</dbReference>
<dbReference type="GO" id="GO:0005829">
    <property type="term" value="C:cytosol"/>
    <property type="evidence" value="ECO:0007669"/>
    <property type="project" value="TreeGrafter"/>
</dbReference>
<evidence type="ECO:0000256" key="8">
    <source>
        <dbReference type="ARBA" id="ARBA00022962"/>
    </source>
</evidence>
<feature type="active site" evidence="11">
    <location>
        <position position="508"/>
    </location>
</feature>
<dbReference type="FunFam" id="3.40.50.880:FF:000002">
    <property type="entry name" value="CTP synthase"/>
    <property type="match status" value="1"/>
</dbReference>
<keyword evidence="3 11" id="KW-0436">Ligase</keyword>
<dbReference type="HAMAP" id="MF_01227">
    <property type="entry name" value="PyrG"/>
    <property type="match status" value="1"/>
</dbReference>
<comment type="subunit">
    <text evidence="11">Homotetramer.</text>
</comment>
<keyword evidence="7 11" id="KW-0460">Magnesium</keyword>
<dbReference type="PANTHER" id="PTHR11550">
    <property type="entry name" value="CTP SYNTHASE"/>
    <property type="match status" value="1"/>
</dbReference>
<keyword evidence="12" id="KW-0472">Membrane</keyword>
<dbReference type="InterPro" id="IPR027417">
    <property type="entry name" value="P-loop_NTPase"/>
</dbReference>
<evidence type="ECO:0000256" key="6">
    <source>
        <dbReference type="ARBA" id="ARBA00022840"/>
    </source>
</evidence>
<accession>A0A9D0YZL3</accession>
<keyword evidence="6 11" id="KW-0067">ATP-binding</keyword>
<feature type="domain" description="CTP synthase N-terminal" evidence="14">
    <location>
        <begin position="3"/>
        <end position="267"/>
    </location>
</feature>
<evidence type="ECO:0000256" key="11">
    <source>
        <dbReference type="HAMAP-Rule" id="MF_01227"/>
    </source>
</evidence>
<dbReference type="CDD" id="cd01746">
    <property type="entry name" value="GATase1_CTP_Synthase"/>
    <property type="match status" value="1"/>
</dbReference>
<comment type="catalytic activity">
    <reaction evidence="11">
        <text>L-glutamine + H2O = L-glutamate + NH4(+)</text>
        <dbReference type="Rhea" id="RHEA:15889"/>
        <dbReference type="ChEBI" id="CHEBI:15377"/>
        <dbReference type="ChEBI" id="CHEBI:28938"/>
        <dbReference type="ChEBI" id="CHEBI:29985"/>
        <dbReference type="ChEBI" id="CHEBI:58359"/>
    </reaction>
</comment>
<feature type="binding site" evidence="11">
    <location>
        <begin position="188"/>
        <end position="193"/>
    </location>
    <ligand>
        <name>CTP</name>
        <dbReference type="ChEBI" id="CHEBI:37563"/>
        <note>allosteric inhibitor</note>
    </ligand>
</feature>
<organism evidence="15 16">
    <name type="scientific">Candidatus Faecenecus gallistercoris</name>
    <dbReference type="NCBI Taxonomy" id="2840793"/>
    <lineage>
        <taxon>Bacteria</taxon>
        <taxon>Bacillati</taxon>
        <taxon>Bacillota</taxon>
        <taxon>Bacillota incertae sedis</taxon>
        <taxon>Candidatus Faecenecus</taxon>
    </lineage>
</organism>
<dbReference type="InterPro" id="IPR017456">
    <property type="entry name" value="CTP_synthase_N"/>
</dbReference>
<keyword evidence="5 11" id="KW-0547">Nucleotide-binding</keyword>
<dbReference type="PROSITE" id="PS51273">
    <property type="entry name" value="GATASE_TYPE_1"/>
    <property type="match status" value="1"/>
</dbReference>
<feature type="binding site" evidence="11">
    <location>
        <position position="406"/>
    </location>
    <ligand>
        <name>L-glutamine</name>
        <dbReference type="ChEBI" id="CHEBI:58359"/>
    </ligand>
</feature>
<feature type="binding site" evidence="11">
    <location>
        <begin position="14"/>
        <end position="19"/>
    </location>
    <ligand>
        <name>ATP</name>
        <dbReference type="ChEBI" id="CHEBI:30616"/>
    </ligand>
</feature>
<dbReference type="GO" id="GO:0046872">
    <property type="term" value="F:metal ion binding"/>
    <property type="evidence" value="ECO:0007669"/>
    <property type="project" value="UniProtKB-KW"/>
</dbReference>
<proteinExistence type="inferred from homology"/>
<dbReference type="InterPro" id="IPR029062">
    <property type="entry name" value="Class_I_gatase-like"/>
</dbReference>
<dbReference type="FunFam" id="3.40.50.300:FF:000009">
    <property type="entry name" value="CTP synthase"/>
    <property type="match status" value="1"/>
</dbReference>
<feature type="binding site" evidence="11">
    <location>
        <position position="224"/>
    </location>
    <ligand>
        <name>UTP</name>
        <dbReference type="ChEBI" id="CHEBI:46398"/>
    </ligand>
</feature>
<dbReference type="GO" id="GO:0097268">
    <property type="term" value="C:cytoophidium"/>
    <property type="evidence" value="ECO:0007669"/>
    <property type="project" value="UniProtKB-ARBA"/>
</dbReference>
<sequence>MAKYVFVTGGVVSGLGKGITASSIALLLKSRGYKVFMQKFDPYINVDPGTMSPYQHGEVFVTADGSETDLDLGHYERFIDEELNYTSNMTMGKIFSSVIEKERRGDFLGGTVQIVPHVTNEIKSKVYDAAKSSGADIVITEIGGTIGDIESEAFLEALRQFRSDEGYENTVFVHTSLVPSIYGSGELKTKPTQHSVIELRGLGIQPDFIVCRTPVDLDDSLKSKISLFCSVPKECVISSTDVTNIYQIPLNYYNQKFDEEILNHFHLPVSKINLKEWESLVHTVDNLKDEVEIALVGKYVELHDAYISVVESLKHAGYAHKKNVKILWVDSEALEKEENLDAVFKNVKGIIVPGGFGSRGIPGMILACQYAREHNIPYLGLCLGMQIAVIEFARNVCGIDDATSTEFDELAKNPVIALMADQKSITNMGGTLRLGNYECQIKKGTLTHQIYGQDLILERHRHRYEFNNKYQEMLEQHGLVISGINPASNLVEMIEYPKNDFFVACQFHPEFKSRPNRPHPLFKNFIGSAIKKKR</sequence>
<evidence type="ECO:0000259" key="14">
    <source>
        <dbReference type="Pfam" id="PF06418"/>
    </source>
</evidence>
<keyword evidence="12" id="KW-0812">Transmembrane</keyword>
<evidence type="ECO:0000256" key="7">
    <source>
        <dbReference type="ARBA" id="ARBA00022842"/>
    </source>
</evidence>
<comment type="catalytic activity">
    <reaction evidence="10 11">
        <text>UTP + L-glutamine + ATP + H2O = CTP + L-glutamate + ADP + phosphate + 2 H(+)</text>
        <dbReference type="Rhea" id="RHEA:26426"/>
        <dbReference type="ChEBI" id="CHEBI:15377"/>
        <dbReference type="ChEBI" id="CHEBI:15378"/>
        <dbReference type="ChEBI" id="CHEBI:29985"/>
        <dbReference type="ChEBI" id="CHEBI:30616"/>
        <dbReference type="ChEBI" id="CHEBI:37563"/>
        <dbReference type="ChEBI" id="CHEBI:43474"/>
        <dbReference type="ChEBI" id="CHEBI:46398"/>
        <dbReference type="ChEBI" id="CHEBI:58359"/>
        <dbReference type="ChEBI" id="CHEBI:456216"/>
        <dbReference type="EC" id="6.3.4.2"/>
    </reaction>
</comment>
<dbReference type="Gene3D" id="3.40.50.300">
    <property type="entry name" value="P-loop containing nucleotide triphosphate hydrolases"/>
    <property type="match status" value="1"/>
</dbReference>
<name>A0A9D0YZL3_9FIRM</name>
<feature type="binding site" evidence="11">
    <location>
        <position position="355"/>
    </location>
    <ligand>
        <name>L-glutamine</name>
        <dbReference type="ChEBI" id="CHEBI:58359"/>
    </ligand>
</feature>
<dbReference type="InterPro" id="IPR033828">
    <property type="entry name" value="GATase1_CTP_Synthase"/>
</dbReference>
<dbReference type="NCBIfam" id="NF003792">
    <property type="entry name" value="PRK05380.1"/>
    <property type="match status" value="1"/>
</dbReference>
<keyword evidence="9 11" id="KW-0665">Pyrimidine biosynthesis</keyword>
<dbReference type="GO" id="GO:0003883">
    <property type="term" value="F:CTP synthase activity"/>
    <property type="evidence" value="ECO:0007669"/>
    <property type="project" value="UniProtKB-UniRule"/>
</dbReference>
<comment type="activity regulation">
    <text evidence="11">Allosterically activated by GTP, when glutamine is the substrate; GTP has no effect on the reaction when ammonia is the substrate. The allosteric effector GTP functions by stabilizing the protein conformation that binds the tetrahedral intermediate(s) formed during glutamine hydrolysis. Inhibited by the product CTP, via allosteric rather than competitive inhibition.</text>
</comment>
<feature type="domain" description="Glutamine amidotransferase" evidence="13">
    <location>
        <begin position="302"/>
        <end position="526"/>
    </location>
</feature>
<evidence type="ECO:0000313" key="15">
    <source>
        <dbReference type="EMBL" id="HIQ65126.1"/>
    </source>
</evidence>
<gene>
    <name evidence="11" type="primary">pyrG</name>
    <name evidence="15" type="ORF">IAC85_05245</name>
</gene>
<comment type="miscellaneous">
    <text evidence="11">CTPSs have evolved a hybrid strategy for distinguishing between UTP and CTP. The overlapping regions of the product feedback inhibitory and substrate sites recognize a common feature in both compounds, the triphosphate moiety. To differentiate isosteric substrate and product pyrimidine rings, an additional pocket far from the expected kinase/ligase catalytic site, specifically recognizes the cytosine and ribose portions of the product inhibitor.</text>
</comment>
<dbReference type="AlphaFoldDB" id="A0A9D0YZL3"/>
<evidence type="ECO:0000256" key="10">
    <source>
        <dbReference type="ARBA" id="ARBA00047781"/>
    </source>
</evidence>
<dbReference type="CDD" id="cd03113">
    <property type="entry name" value="CTPS_N"/>
    <property type="match status" value="1"/>
</dbReference>
<keyword evidence="12" id="KW-1133">Transmembrane helix</keyword>
<comment type="function">
    <text evidence="11">Catalyzes the ATP-dependent amination of UTP to CTP with either L-glutamine or ammonia as the source of nitrogen. Regulates intracellular CTP levels through interactions with the four ribonucleotide triphosphates.</text>
</comment>
<reference evidence="15" key="2">
    <citation type="journal article" date="2021" name="PeerJ">
        <title>Extensive microbial diversity within the chicken gut microbiome revealed by metagenomics and culture.</title>
        <authorList>
            <person name="Gilroy R."/>
            <person name="Ravi A."/>
            <person name="Getino M."/>
            <person name="Pursley I."/>
            <person name="Horton D.L."/>
            <person name="Alikhan N.F."/>
            <person name="Baker D."/>
            <person name="Gharbi K."/>
            <person name="Hall N."/>
            <person name="Watson M."/>
            <person name="Adriaenssens E.M."/>
            <person name="Foster-Nyarko E."/>
            <person name="Jarju S."/>
            <person name="Secka A."/>
            <person name="Antonio M."/>
            <person name="Oren A."/>
            <person name="Chaudhuri R.R."/>
            <person name="La Ragione R."/>
            <person name="Hildebrand F."/>
            <person name="Pallen M.J."/>
        </authorList>
    </citation>
    <scope>NUCLEOTIDE SEQUENCE</scope>
    <source>
        <strain evidence="15">CHK165-10780</strain>
    </source>
</reference>
<comment type="similarity">
    <text evidence="2 11">Belongs to the CTP synthase family.</text>
</comment>
<feature type="binding site" evidence="11">
    <location>
        <position position="71"/>
    </location>
    <ligand>
        <name>Mg(2+)</name>
        <dbReference type="ChEBI" id="CHEBI:18420"/>
    </ligand>
</feature>
<evidence type="ECO:0000256" key="3">
    <source>
        <dbReference type="ARBA" id="ARBA00022598"/>
    </source>
</evidence>